<evidence type="ECO:0000256" key="1">
    <source>
        <dbReference type="PROSITE-ProRule" id="PRU00047"/>
    </source>
</evidence>
<dbReference type="InterPro" id="IPR001878">
    <property type="entry name" value="Znf_CCHC"/>
</dbReference>
<name>A0A0L6VNY6_9BASI</name>
<sequence>MVIVVQAIGPRTKAIKPAETALLNALETLDIMPSLIQQQQQDSQWPCQWIVQFAANDTPKLPKYSDSNKGVFWNKKGNLHLFVWNIIPNNKQEQSTFKNRLLSFDAFFPFVGVPLMTIHKLLKSEPITLHDGTRLSVESARPVAFMHCNTPVHSGTYQIDVNKCPSGDTFLSYLSSGKKVLLAKWQEREIRLTLKPACDHCGAEGHLDGKCPYWEITQLLTAKMDSIRTVPYASTSHPHGFTILDNLSVSNKPDSKKGTKHPVVTNTSTPNRPGPSKFRKKK</sequence>
<feature type="region of interest" description="Disordered" evidence="2">
    <location>
        <begin position="252"/>
        <end position="282"/>
    </location>
</feature>
<feature type="domain" description="CCHC-type" evidence="3">
    <location>
        <begin position="198"/>
        <end position="212"/>
    </location>
</feature>
<evidence type="ECO:0000259" key="3">
    <source>
        <dbReference type="PROSITE" id="PS50158"/>
    </source>
</evidence>
<keyword evidence="1" id="KW-0862">Zinc</keyword>
<organism evidence="4 5">
    <name type="scientific">Puccinia sorghi</name>
    <dbReference type="NCBI Taxonomy" id="27349"/>
    <lineage>
        <taxon>Eukaryota</taxon>
        <taxon>Fungi</taxon>
        <taxon>Dikarya</taxon>
        <taxon>Basidiomycota</taxon>
        <taxon>Pucciniomycotina</taxon>
        <taxon>Pucciniomycetes</taxon>
        <taxon>Pucciniales</taxon>
        <taxon>Pucciniaceae</taxon>
        <taxon>Puccinia</taxon>
    </lineage>
</organism>
<reference evidence="4 5" key="1">
    <citation type="submission" date="2015-08" db="EMBL/GenBank/DDBJ databases">
        <title>Next Generation Sequencing and Analysis of the Genome of Puccinia sorghi L Schw, the Causal Agent of Maize Common Rust.</title>
        <authorList>
            <person name="Rochi L."/>
            <person name="Burguener G."/>
            <person name="Darino M."/>
            <person name="Turjanski A."/>
            <person name="Kreff E."/>
            <person name="Dieguez M.J."/>
            <person name="Sacco F."/>
        </authorList>
    </citation>
    <scope>NUCLEOTIDE SEQUENCE [LARGE SCALE GENOMIC DNA]</scope>
    <source>
        <strain evidence="4 5">RO10H11247</strain>
    </source>
</reference>
<dbReference type="EMBL" id="LAVV01003021">
    <property type="protein sequence ID" value="KNZ62424.1"/>
    <property type="molecule type" value="Genomic_DNA"/>
</dbReference>
<evidence type="ECO:0000256" key="2">
    <source>
        <dbReference type="SAM" id="MobiDB-lite"/>
    </source>
</evidence>
<protein>
    <recommendedName>
        <fullName evidence="3">CCHC-type domain-containing protein</fullName>
    </recommendedName>
</protein>
<keyword evidence="5" id="KW-1185">Reference proteome</keyword>
<dbReference type="VEuPathDB" id="FungiDB:VP01_1271g6"/>
<keyword evidence="1" id="KW-0863">Zinc-finger</keyword>
<dbReference type="PROSITE" id="PS50158">
    <property type="entry name" value="ZF_CCHC"/>
    <property type="match status" value="1"/>
</dbReference>
<evidence type="ECO:0000313" key="5">
    <source>
        <dbReference type="Proteomes" id="UP000037035"/>
    </source>
</evidence>
<accession>A0A0L6VNY6</accession>
<dbReference type="GO" id="GO:0008270">
    <property type="term" value="F:zinc ion binding"/>
    <property type="evidence" value="ECO:0007669"/>
    <property type="project" value="UniProtKB-KW"/>
</dbReference>
<keyword evidence="1" id="KW-0479">Metal-binding</keyword>
<proteinExistence type="predicted"/>
<evidence type="ECO:0000313" key="4">
    <source>
        <dbReference type="EMBL" id="KNZ62424.1"/>
    </source>
</evidence>
<comment type="caution">
    <text evidence="4">The sequence shown here is derived from an EMBL/GenBank/DDBJ whole genome shotgun (WGS) entry which is preliminary data.</text>
</comment>
<dbReference type="GO" id="GO:0003676">
    <property type="term" value="F:nucleic acid binding"/>
    <property type="evidence" value="ECO:0007669"/>
    <property type="project" value="InterPro"/>
</dbReference>
<dbReference type="AlphaFoldDB" id="A0A0L6VNY6"/>
<dbReference type="Proteomes" id="UP000037035">
    <property type="component" value="Unassembled WGS sequence"/>
</dbReference>
<gene>
    <name evidence="4" type="ORF">VP01_1271g6</name>
</gene>